<dbReference type="PANTHER" id="PTHR10000:SF8">
    <property type="entry name" value="HAD SUPERFAMILY HYDROLASE-LIKE, TYPE 3"/>
    <property type="match status" value="1"/>
</dbReference>
<accession>A0A1F6BEA4</accession>
<dbReference type="InterPro" id="IPR006379">
    <property type="entry name" value="HAD-SF_hydro_IIB"/>
</dbReference>
<comment type="caution">
    <text evidence="1">The sequence shown here is derived from an EMBL/GenBank/DDBJ whole genome shotgun (WGS) entry which is preliminary data.</text>
</comment>
<dbReference type="STRING" id="1798401.A2363_02405"/>
<dbReference type="InterPro" id="IPR023214">
    <property type="entry name" value="HAD_sf"/>
</dbReference>
<dbReference type="GO" id="GO:0016791">
    <property type="term" value="F:phosphatase activity"/>
    <property type="evidence" value="ECO:0007669"/>
    <property type="project" value="TreeGrafter"/>
</dbReference>
<dbReference type="EMBL" id="MFKE01000016">
    <property type="protein sequence ID" value="OGG35255.1"/>
    <property type="molecule type" value="Genomic_DNA"/>
</dbReference>
<protein>
    <recommendedName>
        <fullName evidence="3">Haloacid dehalogenase</fullName>
    </recommendedName>
</protein>
<dbReference type="AlphaFoldDB" id="A0A1F6BEA4"/>
<dbReference type="Pfam" id="PF08282">
    <property type="entry name" value="Hydrolase_3"/>
    <property type="match status" value="1"/>
</dbReference>
<dbReference type="Gene3D" id="3.40.50.1000">
    <property type="entry name" value="HAD superfamily/HAD-like"/>
    <property type="match status" value="1"/>
</dbReference>
<dbReference type="InterPro" id="IPR036412">
    <property type="entry name" value="HAD-like_sf"/>
</dbReference>
<dbReference type="GO" id="GO:0000287">
    <property type="term" value="F:magnesium ion binding"/>
    <property type="evidence" value="ECO:0007669"/>
    <property type="project" value="TreeGrafter"/>
</dbReference>
<dbReference type="Gene3D" id="3.90.1070.10">
    <property type="match status" value="1"/>
</dbReference>
<dbReference type="NCBIfam" id="TIGR01484">
    <property type="entry name" value="HAD-SF-IIB"/>
    <property type="match status" value="1"/>
</dbReference>
<dbReference type="Proteomes" id="UP000176186">
    <property type="component" value="Unassembled WGS sequence"/>
</dbReference>
<organism evidence="1 2">
    <name type="scientific">Candidatus Gottesmanbacteria bacterium RIFOXYB1_FULL_47_11</name>
    <dbReference type="NCBI Taxonomy" id="1798401"/>
    <lineage>
        <taxon>Bacteria</taxon>
        <taxon>Candidatus Gottesmaniibacteriota</taxon>
    </lineage>
</organism>
<gene>
    <name evidence="1" type="ORF">A2363_02405</name>
</gene>
<evidence type="ECO:0000313" key="2">
    <source>
        <dbReference type="Proteomes" id="UP000176186"/>
    </source>
</evidence>
<dbReference type="PANTHER" id="PTHR10000">
    <property type="entry name" value="PHOSPHOSERINE PHOSPHATASE"/>
    <property type="match status" value="1"/>
</dbReference>
<evidence type="ECO:0000313" key="1">
    <source>
        <dbReference type="EMBL" id="OGG35255.1"/>
    </source>
</evidence>
<proteinExistence type="predicted"/>
<dbReference type="GO" id="GO:0005829">
    <property type="term" value="C:cytosol"/>
    <property type="evidence" value="ECO:0007669"/>
    <property type="project" value="TreeGrafter"/>
</dbReference>
<dbReference type="SUPFAM" id="SSF56784">
    <property type="entry name" value="HAD-like"/>
    <property type="match status" value="1"/>
</dbReference>
<reference evidence="1 2" key="1">
    <citation type="journal article" date="2016" name="Nat. Commun.">
        <title>Thousands of microbial genomes shed light on interconnected biogeochemical processes in an aquifer system.</title>
        <authorList>
            <person name="Anantharaman K."/>
            <person name="Brown C.T."/>
            <person name="Hug L.A."/>
            <person name="Sharon I."/>
            <person name="Castelle C.J."/>
            <person name="Probst A.J."/>
            <person name="Thomas B.C."/>
            <person name="Singh A."/>
            <person name="Wilkins M.J."/>
            <person name="Karaoz U."/>
            <person name="Brodie E.L."/>
            <person name="Williams K.H."/>
            <person name="Hubbard S.S."/>
            <person name="Banfield J.F."/>
        </authorList>
    </citation>
    <scope>NUCLEOTIDE SEQUENCE [LARGE SCALE GENOMIC DNA]</scope>
</reference>
<sequence>MKYKALFLDVDGTTVVHGLENLPSPRVTAAIKKASTRIPVCLVTGRSLVYVNNVIDHLSLSGFSILSGGPILYDTAHKKVLHIDPFPTSAIPSVYAIVKKYHLTMQLENEQGGHEYDGIHKPKHVLSVYIKQIDPSIIDRIFFEFEKIPTIIPHKVPDWNTKYMSIGITSPQGTKLHGIVRIAEKLNLQRNELIGVGDSYNDFPLLMACGLKIAMGNAVPELKAIADFIAPPVEEDGVATVIEKFIL</sequence>
<evidence type="ECO:0008006" key="3">
    <source>
        <dbReference type="Google" id="ProtNLM"/>
    </source>
</evidence>
<name>A0A1F6BEA4_9BACT</name>